<dbReference type="PANTHER" id="PTHR33841">
    <property type="entry name" value="DNA METHYLTRANSFERASE YEEA-RELATED"/>
    <property type="match status" value="1"/>
</dbReference>
<dbReference type="eggNOG" id="COG0732">
    <property type="taxonomic scope" value="Bacteria"/>
</dbReference>
<gene>
    <name evidence="10" type="ordered locus">Psta_4694</name>
</gene>
<dbReference type="GO" id="GO:0003677">
    <property type="term" value="F:DNA binding"/>
    <property type="evidence" value="ECO:0007669"/>
    <property type="project" value="UniProtKB-KW"/>
</dbReference>
<dbReference type="KEGG" id="psl:Psta_4694"/>
<dbReference type="eggNOG" id="COG0286">
    <property type="taxonomic scope" value="Bacteria"/>
</dbReference>
<dbReference type="PANTHER" id="PTHR33841:SF1">
    <property type="entry name" value="DNA METHYLTRANSFERASE A"/>
    <property type="match status" value="1"/>
</dbReference>
<feature type="domain" description="Type II methyltransferase M.TaqI-like" evidence="8">
    <location>
        <begin position="117"/>
        <end position="214"/>
    </location>
</feature>
<protein>
    <recommendedName>
        <fullName evidence="1">site-specific DNA-methyltransferase (adenine-specific)</fullName>
        <ecNumber evidence="1">2.1.1.72</ecNumber>
    </recommendedName>
</protein>
<evidence type="ECO:0000256" key="7">
    <source>
        <dbReference type="ARBA" id="ARBA00047942"/>
    </source>
</evidence>
<evidence type="ECO:0000259" key="9">
    <source>
        <dbReference type="Pfam" id="PF12950"/>
    </source>
</evidence>
<evidence type="ECO:0000256" key="1">
    <source>
        <dbReference type="ARBA" id="ARBA00011900"/>
    </source>
</evidence>
<evidence type="ECO:0000256" key="5">
    <source>
        <dbReference type="ARBA" id="ARBA00022747"/>
    </source>
</evidence>
<evidence type="ECO:0000256" key="4">
    <source>
        <dbReference type="ARBA" id="ARBA00022691"/>
    </source>
</evidence>
<dbReference type="HOGENOM" id="CLU_512725_0_0_0"/>
<keyword evidence="4" id="KW-0949">S-adenosyl-L-methionine</keyword>
<name>D2R805_PIRSD</name>
<sequence>MKQRAIERRARHDAGVVYTPATLARLLAEVSLAALHQAGIPKDRTILQIVDPACGEGALLQAASDELKRVGSPAESVHFTGYDIDPVAIHRAGSLVGNSSDVGAQLQVADALDRAAIANQQFDLVLSNPPYVSIRRLTQQASREKIDAYKRDYQSACGCFDLYVLFVERCLELVKPGGICGLLVPSRIAAMKYATACRRLVLEQTLVEVIDLSKLMMFRGAKVYPCILVIRRAPAPSEHRVRVTHIEDRADLSQRVLTLVPQSRFSTERWSLSCERFSLLEQHGDVQKLGNIATIVSGASGFTAAAMRPFVKSRNNVAAEEKGSYLPFLVSGQIDRYQLDHARGRFQNVYYDEPVLDVTQARLTLKKRELYRSQKLVVSGMSQQLEVALDEVGCALAVQVFAIWKSALDLRYLLAILNSSLMHAIFIERYAAKRLAADYFSINLAQLAELPIVVPRSDDRTAMGKYQRLILLAERRLSCDLEASRSLKQQIEHAIDEAVFELYGISSADQEVVRRGSPQASSSLDRQLRAA</sequence>
<dbReference type="Proteomes" id="UP000001887">
    <property type="component" value="Chromosome"/>
</dbReference>
<evidence type="ECO:0000313" key="10">
    <source>
        <dbReference type="EMBL" id="ADB19336.1"/>
    </source>
</evidence>
<dbReference type="EMBL" id="CP001848">
    <property type="protein sequence ID" value="ADB19336.1"/>
    <property type="molecule type" value="Genomic_DNA"/>
</dbReference>
<keyword evidence="5" id="KW-0680">Restriction system</keyword>
<dbReference type="GO" id="GO:0009307">
    <property type="term" value="P:DNA restriction-modification system"/>
    <property type="evidence" value="ECO:0007669"/>
    <property type="project" value="UniProtKB-KW"/>
</dbReference>
<reference evidence="10 11" key="1">
    <citation type="journal article" date="2009" name="Stand. Genomic Sci.">
        <title>Complete genome sequence of Pirellula staleyi type strain (ATCC 27377).</title>
        <authorList>
            <person name="Clum A."/>
            <person name="Tindall B.J."/>
            <person name="Sikorski J."/>
            <person name="Ivanova N."/>
            <person name="Mavrommatis K."/>
            <person name="Lucas S."/>
            <person name="Glavina del Rio T."/>
            <person name="Nolan M."/>
            <person name="Chen F."/>
            <person name="Tice H."/>
            <person name="Pitluck S."/>
            <person name="Cheng J.F."/>
            <person name="Chertkov O."/>
            <person name="Brettin T."/>
            <person name="Han C."/>
            <person name="Detter J.C."/>
            <person name="Kuske C."/>
            <person name="Bruce D."/>
            <person name="Goodwin L."/>
            <person name="Ovchinikova G."/>
            <person name="Pati A."/>
            <person name="Mikhailova N."/>
            <person name="Chen A."/>
            <person name="Palaniappan K."/>
            <person name="Land M."/>
            <person name="Hauser L."/>
            <person name="Chang Y.J."/>
            <person name="Jeffries C.D."/>
            <person name="Chain P."/>
            <person name="Rohde M."/>
            <person name="Goker M."/>
            <person name="Bristow J."/>
            <person name="Eisen J.A."/>
            <person name="Markowitz V."/>
            <person name="Hugenholtz P."/>
            <person name="Kyrpides N.C."/>
            <person name="Klenk H.P."/>
            <person name="Lapidus A."/>
        </authorList>
    </citation>
    <scope>NUCLEOTIDE SEQUENCE [LARGE SCALE GENOMIC DNA]</scope>
    <source>
        <strain evidence="11">ATCC 27377 / DSM 6068 / ICPB 4128</strain>
    </source>
</reference>
<dbReference type="InterPro" id="IPR050953">
    <property type="entry name" value="N4_N6_ade-DNA_methylase"/>
</dbReference>
<dbReference type="OrthoDB" id="249114at2"/>
<dbReference type="EC" id="2.1.1.72" evidence="1"/>
<keyword evidence="6" id="KW-0238">DNA-binding</keyword>
<dbReference type="InterPro" id="IPR002052">
    <property type="entry name" value="DNA_methylase_N6_adenine_CS"/>
</dbReference>
<evidence type="ECO:0000256" key="6">
    <source>
        <dbReference type="ARBA" id="ARBA00023125"/>
    </source>
</evidence>
<evidence type="ECO:0000259" key="8">
    <source>
        <dbReference type="Pfam" id="PF07669"/>
    </source>
</evidence>
<proteinExistence type="predicted"/>
<dbReference type="AlphaFoldDB" id="D2R805"/>
<accession>D2R805</accession>
<dbReference type="InterPro" id="IPR025931">
    <property type="entry name" value="TaqI_C"/>
</dbReference>
<dbReference type="STRING" id="530564.Psta_4694"/>
<dbReference type="GO" id="GO:0032259">
    <property type="term" value="P:methylation"/>
    <property type="evidence" value="ECO:0007669"/>
    <property type="project" value="UniProtKB-KW"/>
</dbReference>
<dbReference type="InterPro" id="IPR029063">
    <property type="entry name" value="SAM-dependent_MTases_sf"/>
</dbReference>
<keyword evidence="2 10" id="KW-0489">Methyltransferase</keyword>
<dbReference type="Pfam" id="PF07669">
    <property type="entry name" value="Eco57I"/>
    <property type="match status" value="1"/>
</dbReference>
<comment type="catalytic activity">
    <reaction evidence="7">
        <text>a 2'-deoxyadenosine in DNA + S-adenosyl-L-methionine = an N(6)-methyl-2'-deoxyadenosine in DNA + S-adenosyl-L-homocysteine + H(+)</text>
        <dbReference type="Rhea" id="RHEA:15197"/>
        <dbReference type="Rhea" id="RHEA-COMP:12418"/>
        <dbReference type="Rhea" id="RHEA-COMP:12419"/>
        <dbReference type="ChEBI" id="CHEBI:15378"/>
        <dbReference type="ChEBI" id="CHEBI:57856"/>
        <dbReference type="ChEBI" id="CHEBI:59789"/>
        <dbReference type="ChEBI" id="CHEBI:90615"/>
        <dbReference type="ChEBI" id="CHEBI:90616"/>
        <dbReference type="EC" id="2.1.1.72"/>
    </reaction>
</comment>
<dbReference type="PRINTS" id="PR00507">
    <property type="entry name" value="N12N6MTFRASE"/>
</dbReference>
<dbReference type="PROSITE" id="PS00092">
    <property type="entry name" value="N6_MTASE"/>
    <property type="match status" value="1"/>
</dbReference>
<keyword evidence="3 10" id="KW-0808">Transferase</keyword>
<dbReference type="Pfam" id="PF12950">
    <property type="entry name" value="TaqI_C"/>
    <property type="match status" value="1"/>
</dbReference>
<evidence type="ECO:0000256" key="2">
    <source>
        <dbReference type="ARBA" id="ARBA00022603"/>
    </source>
</evidence>
<keyword evidence="11" id="KW-1185">Reference proteome</keyword>
<feature type="domain" description="TaqI-like C-terminal specificity" evidence="9">
    <location>
        <begin position="334"/>
        <end position="452"/>
    </location>
</feature>
<evidence type="ECO:0000313" key="11">
    <source>
        <dbReference type="Proteomes" id="UP000001887"/>
    </source>
</evidence>
<evidence type="ECO:0000256" key="3">
    <source>
        <dbReference type="ARBA" id="ARBA00022679"/>
    </source>
</evidence>
<organism evidence="10 11">
    <name type="scientific">Pirellula staleyi (strain ATCC 27377 / DSM 6068 / ICPB 4128)</name>
    <name type="common">Pirella staleyi</name>
    <dbReference type="NCBI Taxonomy" id="530564"/>
    <lineage>
        <taxon>Bacteria</taxon>
        <taxon>Pseudomonadati</taxon>
        <taxon>Planctomycetota</taxon>
        <taxon>Planctomycetia</taxon>
        <taxon>Pirellulales</taxon>
        <taxon>Pirellulaceae</taxon>
        <taxon>Pirellula</taxon>
    </lineage>
</organism>
<dbReference type="SUPFAM" id="SSF53335">
    <property type="entry name" value="S-adenosyl-L-methionine-dependent methyltransferases"/>
    <property type="match status" value="1"/>
</dbReference>
<dbReference type="InterPro" id="IPR011639">
    <property type="entry name" value="MethylTrfase_TaqI-like_dom"/>
</dbReference>
<dbReference type="Gene3D" id="3.40.50.150">
    <property type="entry name" value="Vaccinia Virus protein VP39"/>
    <property type="match status" value="1"/>
</dbReference>
<dbReference type="GO" id="GO:0009007">
    <property type="term" value="F:site-specific DNA-methyltransferase (adenine-specific) activity"/>
    <property type="evidence" value="ECO:0007669"/>
    <property type="project" value="UniProtKB-EC"/>
</dbReference>
<dbReference type="CDD" id="cd02440">
    <property type="entry name" value="AdoMet_MTases"/>
    <property type="match status" value="1"/>
</dbReference>